<dbReference type="PANTHER" id="PTHR31734:SF226">
    <property type="entry name" value="AUXIN-RESPONSIVE PROTEIN IAA17"/>
    <property type="match status" value="1"/>
</dbReference>
<evidence type="ECO:0000259" key="10">
    <source>
        <dbReference type="PROSITE" id="PS51745"/>
    </source>
</evidence>
<evidence type="ECO:0000256" key="8">
    <source>
        <dbReference type="RuleBase" id="RU004549"/>
    </source>
</evidence>
<evidence type="ECO:0000313" key="11">
    <source>
        <dbReference type="EMBL" id="KAF9613418.1"/>
    </source>
</evidence>
<evidence type="ECO:0000256" key="9">
    <source>
        <dbReference type="SAM" id="MobiDB-lite"/>
    </source>
</evidence>
<gene>
    <name evidence="11" type="ORF">IFM89_008248</name>
</gene>
<dbReference type="OrthoDB" id="7848332at2759"/>
<evidence type="ECO:0000256" key="6">
    <source>
        <dbReference type="ARBA" id="ARBA00023242"/>
    </source>
</evidence>
<dbReference type="InterPro" id="IPR003311">
    <property type="entry name" value="AUX_IAA"/>
</dbReference>
<dbReference type="PROSITE" id="PS51745">
    <property type="entry name" value="PB1"/>
    <property type="match status" value="1"/>
</dbReference>
<keyword evidence="3 8" id="KW-0678">Repressor</keyword>
<evidence type="ECO:0000256" key="4">
    <source>
        <dbReference type="ARBA" id="ARBA00023015"/>
    </source>
</evidence>
<reference evidence="11 12" key="1">
    <citation type="submission" date="2020-10" db="EMBL/GenBank/DDBJ databases">
        <title>The Coptis chinensis genome and diversification of protoberbering-type alkaloids.</title>
        <authorList>
            <person name="Wang B."/>
            <person name="Shu S."/>
            <person name="Song C."/>
            <person name="Liu Y."/>
        </authorList>
    </citation>
    <scope>NUCLEOTIDE SEQUENCE [LARGE SCALE GENOMIC DNA]</scope>
    <source>
        <strain evidence="11">HL-2020</strain>
        <tissue evidence="11">Leaf</tissue>
    </source>
</reference>
<comment type="subunit">
    <text evidence="8">Homodimers and heterodimers.</text>
</comment>
<dbReference type="FunFam" id="3.10.20.90:FF:000078">
    <property type="entry name" value="Auxin-responsive protein"/>
    <property type="match status" value="1"/>
</dbReference>
<name>A0A835LYW5_9MAGN</name>
<dbReference type="EMBL" id="JADFTS010000003">
    <property type="protein sequence ID" value="KAF9613418.1"/>
    <property type="molecule type" value="Genomic_DNA"/>
</dbReference>
<evidence type="ECO:0000256" key="2">
    <source>
        <dbReference type="ARBA" id="ARBA00006728"/>
    </source>
</evidence>
<dbReference type="GO" id="GO:0005634">
    <property type="term" value="C:nucleus"/>
    <property type="evidence" value="ECO:0007669"/>
    <property type="project" value="UniProtKB-SubCell"/>
</dbReference>
<evidence type="ECO:0000256" key="1">
    <source>
        <dbReference type="ARBA" id="ARBA00004123"/>
    </source>
</evidence>
<dbReference type="GO" id="GO:0009734">
    <property type="term" value="P:auxin-activated signaling pathway"/>
    <property type="evidence" value="ECO:0007669"/>
    <property type="project" value="UniProtKB-UniRule"/>
</dbReference>
<accession>A0A835LYW5</accession>
<dbReference type="InterPro" id="IPR033389">
    <property type="entry name" value="AUX/IAA_dom"/>
</dbReference>
<dbReference type="Proteomes" id="UP000631114">
    <property type="component" value="Unassembled WGS sequence"/>
</dbReference>
<dbReference type="AlphaFoldDB" id="A0A835LYW5"/>
<keyword evidence="4 8" id="KW-0805">Transcription regulation</keyword>
<sequence length="354" mass="37710">MSLQLEHDYIGSTTTASSCSTLTSGEEDEKKKTANTELRLGLPGSESPPDRKTTTTNLSLSVKGVEDMSGLSLGVAKNFGTKRGFSDAIDGNGKWSGLDGDLSKGGVLFSPRAGNNAGGKSLGVLENNNNNNNNITQVTSSDAVVVSATVQEKKSQLVSARDRSPPSKAQVVGWPPIRSFRKNTMAANPAKNSGDAEGKSGSGCLYVKVSMDGAPYLRKVDLKTYSNYVELSAALEKMFSCFTIGQCGSHGVTGRDGLTESRLMDLLHGSECVLTYEDKDGDWMLVGDVPWDMFTDSCRRLRIMKGSEAIGLVLSACLQPRGPWRNARAGTSSTTNATNRWIGSTLCEVKGGLR</sequence>
<comment type="similarity">
    <text evidence="2 8">Belongs to the Aux/IAA family.</text>
</comment>
<keyword evidence="7 8" id="KW-0927">Auxin signaling pathway</keyword>
<dbReference type="Pfam" id="PF02309">
    <property type="entry name" value="AUX_IAA"/>
    <property type="match status" value="1"/>
</dbReference>
<dbReference type="GO" id="GO:0006355">
    <property type="term" value="P:regulation of DNA-templated transcription"/>
    <property type="evidence" value="ECO:0007669"/>
    <property type="project" value="InterPro"/>
</dbReference>
<keyword evidence="12" id="KW-1185">Reference proteome</keyword>
<evidence type="ECO:0000256" key="5">
    <source>
        <dbReference type="ARBA" id="ARBA00023163"/>
    </source>
</evidence>
<evidence type="ECO:0000313" key="12">
    <source>
        <dbReference type="Proteomes" id="UP000631114"/>
    </source>
</evidence>
<keyword evidence="6 8" id="KW-0539">Nucleus</keyword>
<evidence type="ECO:0000256" key="3">
    <source>
        <dbReference type="ARBA" id="ARBA00022491"/>
    </source>
</evidence>
<comment type="subcellular location">
    <subcellularLocation>
        <location evidence="1 8">Nucleus</location>
    </subcellularLocation>
</comment>
<feature type="domain" description="PB1" evidence="10">
    <location>
        <begin position="204"/>
        <end position="306"/>
    </location>
</feature>
<dbReference type="Gene3D" id="3.10.20.90">
    <property type="entry name" value="Phosphatidylinositol 3-kinase Catalytic Subunit, Chain A, domain 1"/>
    <property type="match status" value="1"/>
</dbReference>
<proteinExistence type="inferred from homology"/>
<protein>
    <recommendedName>
        <fullName evidence="8">Auxin-responsive protein</fullName>
    </recommendedName>
</protein>
<keyword evidence="5 8" id="KW-0804">Transcription</keyword>
<feature type="compositionally biased region" description="Low complexity" evidence="9">
    <location>
        <begin position="14"/>
        <end position="24"/>
    </location>
</feature>
<dbReference type="InterPro" id="IPR053793">
    <property type="entry name" value="PB1-like"/>
</dbReference>
<comment type="caution">
    <text evidence="11">The sequence shown here is derived from an EMBL/GenBank/DDBJ whole genome shotgun (WGS) entry which is preliminary data.</text>
</comment>
<evidence type="ECO:0000256" key="7">
    <source>
        <dbReference type="ARBA" id="ARBA00023294"/>
    </source>
</evidence>
<dbReference type="SUPFAM" id="SSF54277">
    <property type="entry name" value="CAD &amp; PB1 domains"/>
    <property type="match status" value="1"/>
</dbReference>
<comment type="function">
    <text evidence="8">Aux/IAA proteins are short-lived transcriptional factors that function as repressors of early auxin response genes at low auxin concentrations.</text>
</comment>
<organism evidence="11 12">
    <name type="scientific">Coptis chinensis</name>
    <dbReference type="NCBI Taxonomy" id="261450"/>
    <lineage>
        <taxon>Eukaryota</taxon>
        <taxon>Viridiplantae</taxon>
        <taxon>Streptophyta</taxon>
        <taxon>Embryophyta</taxon>
        <taxon>Tracheophyta</taxon>
        <taxon>Spermatophyta</taxon>
        <taxon>Magnoliopsida</taxon>
        <taxon>Ranunculales</taxon>
        <taxon>Ranunculaceae</taxon>
        <taxon>Coptidoideae</taxon>
        <taxon>Coptis</taxon>
    </lineage>
</organism>
<dbReference type="PANTHER" id="PTHR31734">
    <property type="entry name" value="AUXIN-RESPONSIVE PROTEIN IAA17"/>
    <property type="match status" value="1"/>
</dbReference>
<feature type="region of interest" description="Disordered" evidence="9">
    <location>
        <begin position="14"/>
        <end position="57"/>
    </location>
</feature>